<dbReference type="Proteomes" id="UP001501742">
    <property type="component" value="Unassembled WGS sequence"/>
</dbReference>
<gene>
    <name evidence="11" type="ORF">GCM10009627_19970</name>
</gene>
<dbReference type="PANTHER" id="PTHR12468:SF2">
    <property type="entry name" value="GPI MANNOSYLTRANSFERASE 2"/>
    <property type="match status" value="1"/>
</dbReference>
<feature type="transmembrane region" description="Helical" evidence="10">
    <location>
        <begin position="414"/>
        <end position="435"/>
    </location>
</feature>
<keyword evidence="7" id="KW-0256">Endoplasmic reticulum</keyword>
<evidence type="ECO:0000256" key="3">
    <source>
        <dbReference type="ARBA" id="ARBA00022502"/>
    </source>
</evidence>
<evidence type="ECO:0000256" key="1">
    <source>
        <dbReference type="ARBA" id="ARBA00004477"/>
    </source>
</evidence>
<feature type="transmembrane region" description="Helical" evidence="10">
    <location>
        <begin position="370"/>
        <end position="387"/>
    </location>
</feature>
<dbReference type="EMBL" id="BAAAJX010000008">
    <property type="protein sequence ID" value="GAA1493651.1"/>
    <property type="molecule type" value="Genomic_DNA"/>
</dbReference>
<comment type="subcellular location">
    <subcellularLocation>
        <location evidence="1">Endoplasmic reticulum membrane</location>
        <topology evidence="1">Multi-pass membrane protein</topology>
    </subcellularLocation>
</comment>
<dbReference type="PANTHER" id="PTHR12468">
    <property type="entry name" value="GPI MANNOSYLTRANSFERASE 2"/>
    <property type="match status" value="1"/>
</dbReference>
<comment type="pathway">
    <text evidence="2">Glycolipid biosynthesis; glycosylphosphatidylinositol-anchor biosynthesis.</text>
</comment>
<reference evidence="12" key="1">
    <citation type="journal article" date="2019" name="Int. J. Syst. Evol. Microbiol.">
        <title>The Global Catalogue of Microorganisms (GCM) 10K type strain sequencing project: providing services to taxonomists for standard genome sequencing and annotation.</title>
        <authorList>
            <consortium name="The Broad Institute Genomics Platform"/>
            <consortium name="The Broad Institute Genome Sequencing Center for Infectious Disease"/>
            <person name="Wu L."/>
            <person name="Ma J."/>
        </authorList>
    </citation>
    <scope>NUCLEOTIDE SEQUENCE [LARGE SCALE GENOMIC DNA]</scope>
    <source>
        <strain evidence="12">JCM 12140</strain>
    </source>
</reference>
<proteinExistence type="predicted"/>
<keyword evidence="12" id="KW-1185">Reference proteome</keyword>
<evidence type="ECO:0000256" key="8">
    <source>
        <dbReference type="ARBA" id="ARBA00022989"/>
    </source>
</evidence>
<dbReference type="InterPro" id="IPR007315">
    <property type="entry name" value="PIG-V/Gpi18"/>
</dbReference>
<comment type="caution">
    <text evidence="11">The sequence shown here is derived from an EMBL/GenBank/DDBJ whole genome shotgun (WGS) entry which is preliminary data.</text>
</comment>
<feature type="transmembrane region" description="Helical" evidence="10">
    <location>
        <begin position="278"/>
        <end position="297"/>
    </location>
</feature>
<evidence type="ECO:0000256" key="5">
    <source>
        <dbReference type="ARBA" id="ARBA00022679"/>
    </source>
</evidence>
<keyword evidence="9 10" id="KW-0472">Membrane</keyword>
<evidence type="ECO:0000313" key="11">
    <source>
        <dbReference type="EMBL" id="GAA1493651.1"/>
    </source>
</evidence>
<organism evidence="11 12">
    <name type="scientific">Curtobacterium herbarum</name>
    <dbReference type="NCBI Taxonomy" id="150122"/>
    <lineage>
        <taxon>Bacteria</taxon>
        <taxon>Bacillati</taxon>
        <taxon>Actinomycetota</taxon>
        <taxon>Actinomycetes</taxon>
        <taxon>Micrococcales</taxon>
        <taxon>Microbacteriaceae</taxon>
        <taxon>Curtobacterium</taxon>
    </lineage>
</organism>
<keyword evidence="3" id="KW-0337">GPI-anchor biosynthesis</keyword>
<evidence type="ECO:0000256" key="4">
    <source>
        <dbReference type="ARBA" id="ARBA00022676"/>
    </source>
</evidence>
<sequence length="438" mass="46854">MTDLLETTRASEPTRLRRTVTAVLEARSSRWTTPLLLWLASRVVSTLLLGTVYVLATANGWHFASYRRDPSFATFSGSWDASFYRTIAEHGYPHALPTDASGHVVPNPWAFLPVFPGVVRAVMTLTGASFWVAGVLVATVCGAGACVVLFRLVLAVVDARRARWATALFAFGATGYLLQVAYAESMFLLLLFGALLALVRRRYWLVAVLGVVAAFTRPGVLALAVALAVHLVVRWVGVRRGSADQVADRQNAGLAAGGPTVGGPAVGGRDPFPWRERAAVVAAGLVVAAAGLAWPVVASAVTGRPGAYLDTELSWWVGFVGRVDFTPLTPWFLMAGRWLGPAGLVLVVVVLAATAWFLGRRDVRALGPEVLGFVIAYVAYLVAVFLPQQSLPRLLMPAAPLLGSDVFLATRRRAVGWLVAGVCLQAVAVVLLWFLGFP</sequence>
<evidence type="ECO:0008006" key="13">
    <source>
        <dbReference type="Google" id="ProtNLM"/>
    </source>
</evidence>
<keyword evidence="4" id="KW-0328">Glycosyltransferase</keyword>
<feature type="transmembrane region" description="Helical" evidence="10">
    <location>
        <begin position="203"/>
        <end position="233"/>
    </location>
</feature>
<feature type="transmembrane region" description="Helical" evidence="10">
    <location>
        <begin position="35"/>
        <end position="56"/>
    </location>
</feature>
<evidence type="ECO:0000256" key="9">
    <source>
        <dbReference type="ARBA" id="ARBA00023136"/>
    </source>
</evidence>
<feature type="transmembrane region" description="Helical" evidence="10">
    <location>
        <begin position="166"/>
        <end position="197"/>
    </location>
</feature>
<evidence type="ECO:0000256" key="6">
    <source>
        <dbReference type="ARBA" id="ARBA00022692"/>
    </source>
</evidence>
<evidence type="ECO:0000256" key="10">
    <source>
        <dbReference type="SAM" id="Phobius"/>
    </source>
</evidence>
<name>A0ABP4K8I1_9MICO</name>
<feature type="transmembrane region" description="Helical" evidence="10">
    <location>
        <begin position="338"/>
        <end position="358"/>
    </location>
</feature>
<protein>
    <recommendedName>
        <fullName evidence="13">Mannosyltransferase PIG-V</fullName>
    </recommendedName>
</protein>
<dbReference type="RefSeq" id="WP_204606933.1">
    <property type="nucleotide sequence ID" value="NZ_BAAAJX010000008.1"/>
</dbReference>
<keyword evidence="5" id="KW-0808">Transferase</keyword>
<evidence type="ECO:0000256" key="2">
    <source>
        <dbReference type="ARBA" id="ARBA00004687"/>
    </source>
</evidence>
<feature type="transmembrane region" description="Helical" evidence="10">
    <location>
        <begin position="130"/>
        <end position="154"/>
    </location>
</feature>
<evidence type="ECO:0000256" key="7">
    <source>
        <dbReference type="ARBA" id="ARBA00022824"/>
    </source>
</evidence>
<keyword evidence="6 10" id="KW-0812">Transmembrane</keyword>
<evidence type="ECO:0000313" key="12">
    <source>
        <dbReference type="Proteomes" id="UP001501742"/>
    </source>
</evidence>
<keyword evidence="8 10" id="KW-1133">Transmembrane helix</keyword>
<accession>A0ABP4K8I1</accession>